<dbReference type="InterPro" id="IPR012678">
    <property type="entry name" value="Ribosomal_uL23/eL15/eS24_sf"/>
</dbReference>
<dbReference type="Pfam" id="PF00276">
    <property type="entry name" value="Ribosomal_L23"/>
    <property type="match status" value="1"/>
</dbReference>
<dbReference type="PANTHER" id="PTHR11620">
    <property type="entry name" value="60S RIBOSOMAL PROTEIN L23A"/>
    <property type="match status" value="1"/>
</dbReference>
<comment type="function">
    <text evidence="6">One of the early assembly proteins it binds 23S rRNA. One of the proteins that surrounds the polypeptide exit tunnel on the outside of the ribosome. Forms the main docking site for trigger factor binding to the ribosome.</text>
</comment>
<dbReference type="Proteomes" id="UP000316584">
    <property type="component" value="Chromosome"/>
</dbReference>
<organism evidence="8 9">
    <name type="scientific">Luteimonas granuli</name>
    <dbReference type="NCBI Taxonomy" id="1176533"/>
    <lineage>
        <taxon>Bacteria</taxon>
        <taxon>Pseudomonadati</taxon>
        <taxon>Pseudomonadota</taxon>
        <taxon>Gammaproteobacteria</taxon>
        <taxon>Lysobacterales</taxon>
        <taxon>Lysobacteraceae</taxon>
        <taxon>Luteimonas</taxon>
    </lineage>
</organism>
<dbReference type="EMBL" id="CP042218">
    <property type="protein sequence ID" value="QDW67299.1"/>
    <property type="molecule type" value="Genomic_DNA"/>
</dbReference>
<dbReference type="GO" id="GO:0019843">
    <property type="term" value="F:rRNA binding"/>
    <property type="evidence" value="ECO:0007669"/>
    <property type="project" value="UniProtKB-UniRule"/>
</dbReference>
<accession>A0A518N5U8</accession>
<dbReference type="GO" id="GO:0006412">
    <property type="term" value="P:translation"/>
    <property type="evidence" value="ECO:0007669"/>
    <property type="project" value="UniProtKB-UniRule"/>
</dbReference>
<evidence type="ECO:0000256" key="2">
    <source>
        <dbReference type="ARBA" id="ARBA00022730"/>
    </source>
</evidence>
<evidence type="ECO:0000256" key="6">
    <source>
        <dbReference type="HAMAP-Rule" id="MF_01369"/>
    </source>
</evidence>
<reference evidence="8 9" key="1">
    <citation type="submission" date="2019-07" db="EMBL/GenBank/DDBJ databases">
        <title>Full genome sequence of Luteimonas sp. Gr-4.</title>
        <authorList>
            <person name="Im W.-T."/>
        </authorList>
    </citation>
    <scope>NUCLEOTIDE SEQUENCE [LARGE SCALE GENOMIC DNA]</scope>
    <source>
        <strain evidence="8 9">Gr-4</strain>
    </source>
</reference>
<evidence type="ECO:0000256" key="1">
    <source>
        <dbReference type="ARBA" id="ARBA00006700"/>
    </source>
</evidence>
<dbReference type="GO" id="GO:0005840">
    <property type="term" value="C:ribosome"/>
    <property type="evidence" value="ECO:0007669"/>
    <property type="project" value="UniProtKB-KW"/>
</dbReference>
<dbReference type="SUPFAM" id="SSF54189">
    <property type="entry name" value="Ribosomal proteins S24e, L23 and L15e"/>
    <property type="match status" value="1"/>
</dbReference>
<dbReference type="FunFam" id="3.30.70.330:FF:000001">
    <property type="entry name" value="50S ribosomal protein L23"/>
    <property type="match status" value="1"/>
</dbReference>
<evidence type="ECO:0000256" key="3">
    <source>
        <dbReference type="ARBA" id="ARBA00022884"/>
    </source>
</evidence>
<comment type="similarity">
    <text evidence="1 6 7">Belongs to the universal ribosomal protein uL23 family.</text>
</comment>
<proteinExistence type="inferred from homology"/>
<dbReference type="InterPro" id="IPR001014">
    <property type="entry name" value="Ribosomal_uL23_CS"/>
</dbReference>
<evidence type="ECO:0000313" key="9">
    <source>
        <dbReference type="Proteomes" id="UP000316584"/>
    </source>
</evidence>
<dbReference type="GO" id="GO:1990904">
    <property type="term" value="C:ribonucleoprotein complex"/>
    <property type="evidence" value="ECO:0007669"/>
    <property type="project" value="UniProtKB-KW"/>
</dbReference>
<keyword evidence="3 6" id="KW-0694">RNA-binding</keyword>
<dbReference type="NCBIfam" id="NF004359">
    <property type="entry name" value="PRK05738.1-3"/>
    <property type="match status" value="1"/>
</dbReference>
<dbReference type="GO" id="GO:0003735">
    <property type="term" value="F:structural constituent of ribosome"/>
    <property type="evidence" value="ECO:0007669"/>
    <property type="project" value="InterPro"/>
</dbReference>
<protein>
    <recommendedName>
        <fullName evidence="6">Large ribosomal subunit protein uL23</fullName>
    </recommendedName>
</protein>
<dbReference type="AlphaFoldDB" id="A0A518N5U8"/>
<gene>
    <name evidence="6" type="primary">rplW</name>
    <name evidence="8" type="ORF">FPZ22_10740</name>
</gene>
<dbReference type="KEGG" id="lug:FPZ22_10740"/>
<dbReference type="InterPro" id="IPR013025">
    <property type="entry name" value="Ribosomal_uL23-like"/>
</dbReference>
<dbReference type="NCBIfam" id="NF004363">
    <property type="entry name" value="PRK05738.2-4"/>
    <property type="match status" value="1"/>
</dbReference>
<dbReference type="HAMAP" id="MF_01369_B">
    <property type="entry name" value="Ribosomal_uL23_B"/>
    <property type="match status" value="1"/>
</dbReference>
<keyword evidence="4 6" id="KW-0689">Ribosomal protein</keyword>
<dbReference type="InterPro" id="IPR012677">
    <property type="entry name" value="Nucleotide-bd_a/b_plait_sf"/>
</dbReference>
<dbReference type="Gene3D" id="3.30.70.330">
    <property type="match status" value="1"/>
</dbReference>
<dbReference type="NCBIfam" id="NF004366">
    <property type="entry name" value="PRK05738.3-2"/>
    <property type="match status" value="1"/>
</dbReference>
<evidence type="ECO:0000256" key="5">
    <source>
        <dbReference type="ARBA" id="ARBA00023274"/>
    </source>
</evidence>
<name>A0A518N5U8_9GAMM</name>
<sequence>MNDAKLYALIRAPRVSEKTARLQEVSNQYAFEVSTDATKADIKFAVEKLFDVKVEAVNVVNVKGKNKSFRNRAGRRGDWRKAYVKLADGQSIDVMNAKA</sequence>
<evidence type="ECO:0000256" key="4">
    <source>
        <dbReference type="ARBA" id="ARBA00022980"/>
    </source>
</evidence>
<keyword evidence="2 6" id="KW-0699">rRNA-binding</keyword>
<dbReference type="RefSeq" id="WP_144892857.1">
    <property type="nucleotide sequence ID" value="NZ_CP042218.1"/>
</dbReference>
<dbReference type="PROSITE" id="PS00050">
    <property type="entry name" value="RIBOSOMAL_L23"/>
    <property type="match status" value="1"/>
</dbReference>
<keyword evidence="5 6" id="KW-0687">Ribonucleoprotein</keyword>
<comment type="subunit">
    <text evidence="6">Part of the 50S ribosomal subunit. Contacts protein L29, and trigger factor when it is bound to the ribosome.</text>
</comment>
<dbReference type="OrthoDB" id="9793353at2"/>
<evidence type="ECO:0000313" key="8">
    <source>
        <dbReference type="EMBL" id="QDW67299.1"/>
    </source>
</evidence>
<keyword evidence="9" id="KW-1185">Reference proteome</keyword>
<evidence type="ECO:0000256" key="7">
    <source>
        <dbReference type="RuleBase" id="RU003934"/>
    </source>
</evidence>